<comment type="caution">
    <text evidence="1">The sequence shown here is derived from an EMBL/GenBank/DDBJ whole genome shotgun (WGS) entry which is preliminary data.</text>
</comment>
<reference evidence="1" key="1">
    <citation type="journal article" date="2014" name="Front. Microbiol.">
        <title>High frequency of phylogenetically diverse reductive dehalogenase-homologous genes in deep subseafloor sedimentary metagenomes.</title>
        <authorList>
            <person name="Kawai M."/>
            <person name="Futagami T."/>
            <person name="Toyoda A."/>
            <person name="Takaki Y."/>
            <person name="Nishi S."/>
            <person name="Hori S."/>
            <person name="Arai W."/>
            <person name="Tsubouchi T."/>
            <person name="Morono Y."/>
            <person name="Uchiyama I."/>
            <person name="Ito T."/>
            <person name="Fujiyama A."/>
            <person name="Inagaki F."/>
            <person name="Takami H."/>
        </authorList>
    </citation>
    <scope>NUCLEOTIDE SEQUENCE</scope>
    <source>
        <strain evidence="1">Expedition CK06-06</strain>
    </source>
</reference>
<name>X0XM85_9ZZZZ</name>
<dbReference type="AlphaFoldDB" id="X0XM85"/>
<feature type="non-terminal residue" evidence="1">
    <location>
        <position position="1"/>
    </location>
</feature>
<organism evidence="1">
    <name type="scientific">marine sediment metagenome</name>
    <dbReference type="NCBI Taxonomy" id="412755"/>
    <lineage>
        <taxon>unclassified sequences</taxon>
        <taxon>metagenomes</taxon>
        <taxon>ecological metagenomes</taxon>
    </lineage>
</organism>
<accession>X0XM85</accession>
<gene>
    <name evidence="1" type="ORF">S01H1_83330</name>
</gene>
<protein>
    <submittedName>
        <fullName evidence="1">Uncharacterized protein</fullName>
    </submittedName>
</protein>
<dbReference type="EMBL" id="BARS01056629">
    <property type="protein sequence ID" value="GAG44299.1"/>
    <property type="molecule type" value="Genomic_DNA"/>
</dbReference>
<evidence type="ECO:0000313" key="1">
    <source>
        <dbReference type="EMBL" id="GAG44299.1"/>
    </source>
</evidence>
<proteinExistence type="predicted"/>
<sequence length="169" mass="17618">ASFQGGDGLIINVADPTNPQDVATKKYVDDNAAGDTKEVSLQHVEDTGLVLSAAKVITSEDADLAFIFGKLKISSDAGAGLATIGHRAISDATSYALYQHPTGATYLNAANTKNIHFRINNATKMLMDVDALTMSVPIAMGTDKITGMGDPAANQDAATKKYVDDEVAG</sequence>
<feature type="non-terminal residue" evidence="1">
    <location>
        <position position="169"/>
    </location>
</feature>